<gene>
    <name evidence="9" type="ORF">AKJ09_02227</name>
</gene>
<dbReference type="InterPro" id="IPR013249">
    <property type="entry name" value="RNA_pol_sigma70_r4_t2"/>
</dbReference>
<dbReference type="GO" id="GO:0003677">
    <property type="term" value="F:DNA binding"/>
    <property type="evidence" value="ECO:0007669"/>
    <property type="project" value="UniProtKB-KW"/>
</dbReference>
<evidence type="ECO:0000313" key="9">
    <source>
        <dbReference type="EMBL" id="AKU95563.1"/>
    </source>
</evidence>
<organism evidence="9 10">
    <name type="scientific">Labilithrix luteola</name>
    <dbReference type="NCBI Taxonomy" id="1391654"/>
    <lineage>
        <taxon>Bacteria</taxon>
        <taxon>Pseudomonadati</taxon>
        <taxon>Myxococcota</taxon>
        <taxon>Polyangia</taxon>
        <taxon>Polyangiales</taxon>
        <taxon>Labilitrichaceae</taxon>
        <taxon>Labilithrix</taxon>
    </lineage>
</organism>
<dbReference type="Pfam" id="PF04542">
    <property type="entry name" value="Sigma70_r2"/>
    <property type="match status" value="1"/>
</dbReference>
<dbReference type="KEGG" id="llu:AKJ09_02227"/>
<feature type="domain" description="RNA polymerase sigma factor 70 region 4 type 2" evidence="8">
    <location>
        <begin position="115"/>
        <end position="165"/>
    </location>
</feature>
<dbReference type="AlphaFoldDB" id="A0A0K1PPW1"/>
<evidence type="ECO:0000256" key="6">
    <source>
        <dbReference type="SAM" id="MobiDB-lite"/>
    </source>
</evidence>
<evidence type="ECO:0000256" key="1">
    <source>
        <dbReference type="ARBA" id="ARBA00010641"/>
    </source>
</evidence>
<dbReference type="PANTHER" id="PTHR43133">
    <property type="entry name" value="RNA POLYMERASE ECF-TYPE SIGMA FACTO"/>
    <property type="match status" value="1"/>
</dbReference>
<dbReference type="EMBL" id="CP012333">
    <property type="protein sequence ID" value="AKU95563.1"/>
    <property type="molecule type" value="Genomic_DNA"/>
</dbReference>
<dbReference type="SUPFAM" id="SSF88659">
    <property type="entry name" value="Sigma3 and sigma4 domains of RNA polymerase sigma factors"/>
    <property type="match status" value="1"/>
</dbReference>
<evidence type="ECO:0000259" key="7">
    <source>
        <dbReference type="Pfam" id="PF04542"/>
    </source>
</evidence>
<dbReference type="GO" id="GO:0016987">
    <property type="term" value="F:sigma factor activity"/>
    <property type="evidence" value="ECO:0007669"/>
    <property type="project" value="UniProtKB-KW"/>
</dbReference>
<keyword evidence="2" id="KW-0805">Transcription regulation</keyword>
<dbReference type="STRING" id="1391654.AKJ09_02227"/>
<evidence type="ECO:0000313" key="10">
    <source>
        <dbReference type="Proteomes" id="UP000064967"/>
    </source>
</evidence>
<dbReference type="Gene3D" id="1.10.10.10">
    <property type="entry name" value="Winged helix-like DNA-binding domain superfamily/Winged helix DNA-binding domain"/>
    <property type="match status" value="1"/>
</dbReference>
<name>A0A0K1PPW1_9BACT</name>
<dbReference type="InterPro" id="IPR013325">
    <property type="entry name" value="RNA_pol_sigma_r2"/>
</dbReference>
<dbReference type="Gene3D" id="1.10.1740.10">
    <property type="match status" value="1"/>
</dbReference>
<evidence type="ECO:0000259" key="8">
    <source>
        <dbReference type="Pfam" id="PF08281"/>
    </source>
</evidence>
<comment type="similarity">
    <text evidence="1">Belongs to the sigma-70 factor family. ECF subfamily.</text>
</comment>
<evidence type="ECO:0000256" key="4">
    <source>
        <dbReference type="ARBA" id="ARBA00023125"/>
    </source>
</evidence>
<keyword evidence="10" id="KW-1185">Reference proteome</keyword>
<dbReference type="InterPro" id="IPR039425">
    <property type="entry name" value="RNA_pol_sigma-70-like"/>
</dbReference>
<dbReference type="Pfam" id="PF08281">
    <property type="entry name" value="Sigma70_r4_2"/>
    <property type="match status" value="1"/>
</dbReference>
<protein>
    <recommendedName>
        <fullName evidence="11">RNA polymerase sigma factor RpoE</fullName>
    </recommendedName>
</protein>
<evidence type="ECO:0000256" key="5">
    <source>
        <dbReference type="ARBA" id="ARBA00023163"/>
    </source>
</evidence>
<evidence type="ECO:0000256" key="3">
    <source>
        <dbReference type="ARBA" id="ARBA00023082"/>
    </source>
</evidence>
<feature type="compositionally biased region" description="Basic and acidic residues" evidence="6">
    <location>
        <begin position="83"/>
        <end position="92"/>
    </location>
</feature>
<feature type="region of interest" description="Disordered" evidence="6">
    <location>
        <begin position="76"/>
        <end position="109"/>
    </location>
</feature>
<dbReference type="InterPro" id="IPR007627">
    <property type="entry name" value="RNA_pol_sigma70_r2"/>
</dbReference>
<dbReference type="SUPFAM" id="SSF88946">
    <property type="entry name" value="Sigma2 domain of RNA polymerase sigma factors"/>
    <property type="match status" value="1"/>
</dbReference>
<reference evidence="9 10" key="1">
    <citation type="submission" date="2015-08" db="EMBL/GenBank/DDBJ databases">
        <authorList>
            <person name="Babu N.S."/>
            <person name="Beckwith C.J."/>
            <person name="Beseler K.G."/>
            <person name="Brison A."/>
            <person name="Carone J.V."/>
            <person name="Caskin T.P."/>
            <person name="Diamond M."/>
            <person name="Durham M.E."/>
            <person name="Foxe J.M."/>
            <person name="Go M."/>
            <person name="Henderson B.A."/>
            <person name="Jones I.B."/>
            <person name="McGettigan J.A."/>
            <person name="Micheletti S.J."/>
            <person name="Nasrallah M.E."/>
            <person name="Ortiz D."/>
            <person name="Piller C.R."/>
            <person name="Privatt S.R."/>
            <person name="Schneider S.L."/>
            <person name="Sharp S."/>
            <person name="Smith T.C."/>
            <person name="Stanton J.D."/>
            <person name="Ullery H.E."/>
            <person name="Wilson R.J."/>
            <person name="Serrano M.G."/>
            <person name="Buck G."/>
            <person name="Lee V."/>
            <person name="Wang Y."/>
            <person name="Carvalho R."/>
            <person name="Voegtly L."/>
            <person name="Shi R."/>
            <person name="Duckworth R."/>
            <person name="Johnson A."/>
            <person name="Loviza R."/>
            <person name="Walstead R."/>
            <person name="Shah Z."/>
            <person name="Kiflezghi M."/>
            <person name="Wade K."/>
            <person name="Ball S.L."/>
            <person name="Bradley K.W."/>
            <person name="Asai D.J."/>
            <person name="Bowman C.A."/>
            <person name="Russell D.A."/>
            <person name="Pope W.H."/>
            <person name="Jacobs-Sera D."/>
            <person name="Hendrix R.W."/>
            <person name="Hatfull G.F."/>
        </authorList>
    </citation>
    <scope>NUCLEOTIDE SEQUENCE [LARGE SCALE GENOMIC DNA]</scope>
    <source>
        <strain evidence="9 10">DSM 27648</strain>
    </source>
</reference>
<keyword evidence="3" id="KW-0731">Sigma factor</keyword>
<keyword evidence="5" id="KW-0804">Transcription</keyword>
<feature type="domain" description="RNA polymerase sigma-70 region 2" evidence="7">
    <location>
        <begin position="14"/>
        <end position="80"/>
    </location>
</feature>
<evidence type="ECO:0000256" key="2">
    <source>
        <dbReference type="ARBA" id="ARBA00023015"/>
    </source>
</evidence>
<dbReference type="PANTHER" id="PTHR43133:SF8">
    <property type="entry name" value="RNA POLYMERASE SIGMA FACTOR HI_1459-RELATED"/>
    <property type="match status" value="1"/>
</dbReference>
<proteinExistence type="inferred from homology"/>
<accession>A0A0K1PPW1</accession>
<dbReference type="InterPro" id="IPR036388">
    <property type="entry name" value="WH-like_DNA-bd_sf"/>
</dbReference>
<sequence length="182" mass="21038">MGKDLAVPTFDEVYAEHFDYVWQTARRLGVKDHAIDDVVQEAFLTIHKLLPRYEPRNALRGWLYAIVVRTTLHHHRAHRRHGAKQESDRELIEQLPDSNTPGPDTSAEKNEHVDLLERLLDELNSERRAVFVLAAFEQQSVSEIAAILDVNRNTVAARLRAAREQIQASLVRHRARDGWRLK</sequence>
<keyword evidence="4" id="KW-0238">DNA-binding</keyword>
<dbReference type="InterPro" id="IPR014284">
    <property type="entry name" value="RNA_pol_sigma-70_dom"/>
</dbReference>
<dbReference type="NCBIfam" id="TIGR02937">
    <property type="entry name" value="sigma70-ECF"/>
    <property type="match status" value="1"/>
</dbReference>
<dbReference type="InterPro" id="IPR013324">
    <property type="entry name" value="RNA_pol_sigma_r3/r4-like"/>
</dbReference>
<dbReference type="GO" id="GO:0006352">
    <property type="term" value="P:DNA-templated transcription initiation"/>
    <property type="evidence" value="ECO:0007669"/>
    <property type="project" value="InterPro"/>
</dbReference>
<dbReference type="Proteomes" id="UP000064967">
    <property type="component" value="Chromosome"/>
</dbReference>
<evidence type="ECO:0008006" key="11">
    <source>
        <dbReference type="Google" id="ProtNLM"/>
    </source>
</evidence>